<evidence type="ECO:0000313" key="2">
    <source>
        <dbReference type="Proteomes" id="UP000500857"/>
    </source>
</evidence>
<dbReference type="AlphaFoldDB" id="A0A6H1U5E5"/>
<evidence type="ECO:0000313" key="1">
    <source>
        <dbReference type="EMBL" id="QIZ72849.1"/>
    </source>
</evidence>
<sequence>MRYESYSKNPLCEKNARNFKTLLHEPISRSSFSDFELFLSGKVTPVQGLGGVQIEQWESEGWKSTYLWAGFTLPGEWR</sequence>
<dbReference type="EMBL" id="CP051167">
    <property type="protein sequence ID" value="QIZ72849.1"/>
    <property type="molecule type" value="Genomic_DNA"/>
</dbReference>
<protein>
    <submittedName>
        <fullName evidence="1">Uncharacterized protein</fullName>
    </submittedName>
</protein>
<dbReference type="RefSeq" id="WP_168570996.1">
    <property type="nucleotide sequence ID" value="NZ_CP051167.1"/>
</dbReference>
<proteinExistence type="predicted"/>
<organism evidence="1 2">
    <name type="scientific">Oxynema aestuarii AP17</name>
    <dbReference type="NCBI Taxonomy" id="2064643"/>
    <lineage>
        <taxon>Bacteria</taxon>
        <taxon>Bacillati</taxon>
        <taxon>Cyanobacteriota</taxon>
        <taxon>Cyanophyceae</taxon>
        <taxon>Oscillatoriophycideae</taxon>
        <taxon>Oscillatoriales</taxon>
        <taxon>Oscillatoriaceae</taxon>
        <taxon>Oxynema</taxon>
        <taxon>Oxynema aestuarii</taxon>
    </lineage>
</organism>
<reference evidence="1 2" key="1">
    <citation type="submission" date="2020-04" db="EMBL/GenBank/DDBJ databases">
        <authorList>
            <person name="Basu S."/>
            <person name="Maruthanayagam V."/>
            <person name="Chakraborty S."/>
            <person name="Pramanik A."/>
            <person name="Mukherjee J."/>
            <person name="Brink B."/>
        </authorList>
    </citation>
    <scope>NUCLEOTIDE SEQUENCE [LARGE SCALE GENOMIC DNA]</scope>
    <source>
        <strain evidence="1 2">AP17</strain>
    </source>
</reference>
<gene>
    <name evidence="1" type="ORF">HCG48_21455</name>
</gene>
<keyword evidence="2" id="KW-1185">Reference proteome</keyword>
<dbReference type="KEGG" id="oxy:HCG48_21455"/>
<name>A0A6H1U5E5_9CYAN</name>
<dbReference type="Proteomes" id="UP000500857">
    <property type="component" value="Chromosome"/>
</dbReference>
<accession>A0A6H1U5E5</accession>